<dbReference type="InterPro" id="IPR011701">
    <property type="entry name" value="MFS"/>
</dbReference>
<sequence>MPNTAVFIANADGSIVMATHAVIASEFMALESSSWLYTGFMLASTATQTTFGQLSEIFGRKSIIILCYAIFGLGCLIVGAAQSMPTAIAGRVISGAVSAGSNVLVSLVITDLLPVREVATWRSYVNVVAVSGRCIGGPLGGWLADLIGWRL</sequence>
<keyword evidence="8" id="KW-1185">Reference proteome</keyword>
<gene>
    <name evidence="7" type="ORF">FJTKL_13819</name>
</gene>
<evidence type="ECO:0000313" key="8">
    <source>
        <dbReference type="Proteomes" id="UP001600888"/>
    </source>
</evidence>
<name>A0ABR4F8Y5_9PEZI</name>
<dbReference type="InterPro" id="IPR020846">
    <property type="entry name" value="MFS_dom"/>
</dbReference>
<protein>
    <recommendedName>
        <fullName evidence="6">Major facilitator superfamily (MFS) profile domain-containing protein</fullName>
    </recommendedName>
</protein>
<reference evidence="7 8" key="1">
    <citation type="submission" date="2024-03" db="EMBL/GenBank/DDBJ databases">
        <title>A high-quality draft genome sequence of Diaporthe vaccinii, a causative agent of upright dieback and viscid rot disease in cranberry plants.</title>
        <authorList>
            <person name="Sarrasin M."/>
            <person name="Lang B.F."/>
            <person name="Burger G."/>
        </authorList>
    </citation>
    <scope>NUCLEOTIDE SEQUENCE [LARGE SCALE GENOMIC DNA]</scope>
    <source>
        <strain evidence="7 8">IS7</strain>
    </source>
</reference>
<dbReference type="EMBL" id="JBAWTH010000007">
    <property type="protein sequence ID" value="KAL2291158.1"/>
    <property type="molecule type" value="Genomic_DNA"/>
</dbReference>
<keyword evidence="4 5" id="KW-0472">Membrane</keyword>
<keyword evidence="2 5" id="KW-0812">Transmembrane</keyword>
<feature type="domain" description="Major facilitator superfamily (MFS) profile" evidence="6">
    <location>
        <begin position="1"/>
        <end position="151"/>
    </location>
</feature>
<keyword evidence="3 5" id="KW-1133">Transmembrane helix</keyword>
<evidence type="ECO:0000256" key="1">
    <source>
        <dbReference type="ARBA" id="ARBA00004141"/>
    </source>
</evidence>
<evidence type="ECO:0000256" key="4">
    <source>
        <dbReference type="ARBA" id="ARBA00023136"/>
    </source>
</evidence>
<feature type="transmembrane region" description="Helical" evidence="5">
    <location>
        <begin position="63"/>
        <end position="82"/>
    </location>
</feature>
<evidence type="ECO:0000259" key="6">
    <source>
        <dbReference type="PROSITE" id="PS50850"/>
    </source>
</evidence>
<dbReference type="Gene3D" id="1.20.1250.20">
    <property type="entry name" value="MFS general substrate transporter like domains"/>
    <property type="match status" value="1"/>
</dbReference>
<dbReference type="PANTHER" id="PTHR23501:SF33">
    <property type="entry name" value="MAJOR FACILITATOR SUPERFAMILY (MFS) PROFILE DOMAIN-CONTAINING PROTEIN"/>
    <property type="match status" value="1"/>
</dbReference>
<feature type="transmembrane region" description="Helical" evidence="5">
    <location>
        <begin position="88"/>
        <end position="113"/>
    </location>
</feature>
<dbReference type="PANTHER" id="PTHR23501">
    <property type="entry name" value="MAJOR FACILITATOR SUPERFAMILY"/>
    <property type="match status" value="1"/>
</dbReference>
<organism evidence="7 8">
    <name type="scientific">Diaporthe vaccinii</name>
    <dbReference type="NCBI Taxonomy" id="105482"/>
    <lineage>
        <taxon>Eukaryota</taxon>
        <taxon>Fungi</taxon>
        <taxon>Dikarya</taxon>
        <taxon>Ascomycota</taxon>
        <taxon>Pezizomycotina</taxon>
        <taxon>Sordariomycetes</taxon>
        <taxon>Sordariomycetidae</taxon>
        <taxon>Diaporthales</taxon>
        <taxon>Diaporthaceae</taxon>
        <taxon>Diaporthe</taxon>
        <taxon>Diaporthe eres species complex</taxon>
    </lineage>
</organism>
<evidence type="ECO:0000256" key="2">
    <source>
        <dbReference type="ARBA" id="ARBA00022692"/>
    </source>
</evidence>
<evidence type="ECO:0000313" key="7">
    <source>
        <dbReference type="EMBL" id="KAL2291158.1"/>
    </source>
</evidence>
<dbReference type="PROSITE" id="PS50850">
    <property type="entry name" value="MFS"/>
    <property type="match status" value="1"/>
</dbReference>
<comment type="caution">
    <text evidence="7">The sequence shown here is derived from an EMBL/GenBank/DDBJ whole genome shotgun (WGS) entry which is preliminary data.</text>
</comment>
<evidence type="ECO:0000256" key="3">
    <source>
        <dbReference type="ARBA" id="ARBA00022989"/>
    </source>
</evidence>
<evidence type="ECO:0000256" key="5">
    <source>
        <dbReference type="SAM" id="Phobius"/>
    </source>
</evidence>
<accession>A0ABR4F8Y5</accession>
<dbReference type="InterPro" id="IPR036259">
    <property type="entry name" value="MFS_trans_sf"/>
</dbReference>
<comment type="subcellular location">
    <subcellularLocation>
        <location evidence="1">Membrane</location>
        <topology evidence="1">Multi-pass membrane protein</topology>
    </subcellularLocation>
</comment>
<dbReference type="Proteomes" id="UP001600888">
    <property type="component" value="Unassembled WGS sequence"/>
</dbReference>
<proteinExistence type="predicted"/>
<dbReference type="Pfam" id="PF07690">
    <property type="entry name" value="MFS_1"/>
    <property type="match status" value="1"/>
</dbReference>
<dbReference type="SUPFAM" id="SSF103473">
    <property type="entry name" value="MFS general substrate transporter"/>
    <property type="match status" value="1"/>
</dbReference>